<evidence type="ECO:0000256" key="2">
    <source>
        <dbReference type="ARBA" id="ARBA00005641"/>
    </source>
</evidence>
<evidence type="ECO:0000256" key="1">
    <source>
        <dbReference type="ARBA" id="ARBA00004613"/>
    </source>
</evidence>
<reference evidence="25" key="1">
    <citation type="journal article" date="2015" name="BMC Genomics">
        <title>Genomic and transcriptomic analysis of the endophytic fungus Pestalotiopsis fici reveals its lifestyle and high potential for synthesis of natural products.</title>
        <authorList>
            <person name="Wang X."/>
            <person name="Zhang X."/>
            <person name="Liu L."/>
            <person name="Xiang M."/>
            <person name="Wang W."/>
            <person name="Sun X."/>
            <person name="Che Y."/>
            <person name="Guo L."/>
            <person name="Liu G."/>
            <person name="Guo L."/>
            <person name="Wang C."/>
            <person name="Yin W.B."/>
            <person name="Stadler M."/>
            <person name="Zhang X."/>
            <person name="Liu X."/>
        </authorList>
    </citation>
    <scope>NUCLEOTIDE SEQUENCE [LARGE SCALE GENOMIC DNA]</scope>
    <source>
        <strain evidence="25">W106-1 / CGMCC3.15140</strain>
    </source>
</reference>
<dbReference type="KEGG" id="pfy:PFICI_10120"/>
<feature type="signal peptide" evidence="22">
    <location>
        <begin position="1"/>
        <end position="17"/>
    </location>
</feature>
<evidence type="ECO:0000256" key="3">
    <source>
        <dbReference type="ARBA" id="ARBA00006249"/>
    </source>
</evidence>
<dbReference type="HOGENOM" id="CLU_412253_0_0_1"/>
<dbReference type="PANTHER" id="PTHR31297">
    <property type="entry name" value="GLUCAN ENDO-1,6-BETA-GLUCOSIDASE B"/>
    <property type="match status" value="1"/>
</dbReference>
<evidence type="ECO:0000256" key="7">
    <source>
        <dbReference type="ARBA" id="ARBA00022729"/>
    </source>
</evidence>
<keyword evidence="5" id="KW-0964">Secreted</keyword>
<dbReference type="Gene3D" id="3.20.20.80">
    <property type="entry name" value="Glycosidases"/>
    <property type="match status" value="1"/>
</dbReference>
<feature type="chain" id="PRO_5004835123" description="glucan endo-1,6-beta-glucosidase" evidence="22">
    <location>
        <begin position="18"/>
        <end position="666"/>
    </location>
</feature>
<keyword evidence="6" id="KW-0479">Metal-binding</keyword>
<dbReference type="SUPFAM" id="SSF53474">
    <property type="entry name" value="alpha/beta-Hydrolases"/>
    <property type="match status" value="1"/>
</dbReference>
<dbReference type="GeneID" id="19275133"/>
<dbReference type="InterPro" id="IPR029058">
    <property type="entry name" value="AB_hydrolase_fold"/>
</dbReference>
<evidence type="ECO:0000313" key="25">
    <source>
        <dbReference type="Proteomes" id="UP000030651"/>
    </source>
</evidence>
<comment type="similarity">
    <text evidence="2">Belongs to the glycosyl hydrolase 5 (cellulase A) family.</text>
</comment>
<keyword evidence="9" id="KW-0106">Calcium</keyword>
<keyword evidence="13" id="KW-0326">Glycosidase</keyword>
<dbReference type="GO" id="GO:0071555">
    <property type="term" value="P:cell wall organization"/>
    <property type="evidence" value="ECO:0007669"/>
    <property type="project" value="UniProtKB-KW"/>
</dbReference>
<feature type="domain" description="Glycoside hydrolase family 5" evidence="23">
    <location>
        <begin position="100"/>
        <end position="355"/>
    </location>
</feature>
<evidence type="ECO:0000256" key="16">
    <source>
        <dbReference type="ARBA" id="ARBA00036633"/>
    </source>
</evidence>
<evidence type="ECO:0000256" key="9">
    <source>
        <dbReference type="ARBA" id="ARBA00022837"/>
    </source>
</evidence>
<dbReference type="GO" id="GO:0009251">
    <property type="term" value="P:glucan catabolic process"/>
    <property type="evidence" value="ECO:0007669"/>
    <property type="project" value="TreeGrafter"/>
</dbReference>
<evidence type="ECO:0000256" key="12">
    <source>
        <dbReference type="ARBA" id="ARBA00023277"/>
    </source>
</evidence>
<keyword evidence="10" id="KW-1015">Disulfide bond</keyword>
<dbReference type="EMBL" id="KI912115">
    <property type="protein sequence ID" value="ETS78058.1"/>
    <property type="molecule type" value="Genomic_DNA"/>
</dbReference>
<proteinExistence type="inferred from homology"/>
<dbReference type="OrthoDB" id="1887033at2759"/>
<evidence type="ECO:0000256" key="14">
    <source>
        <dbReference type="ARBA" id="ARBA00023316"/>
    </source>
</evidence>
<dbReference type="AlphaFoldDB" id="W3WW07"/>
<dbReference type="OMA" id="WMASHGI"/>
<organism evidence="24 25">
    <name type="scientific">Pestalotiopsis fici (strain W106-1 / CGMCC3.15140)</name>
    <dbReference type="NCBI Taxonomy" id="1229662"/>
    <lineage>
        <taxon>Eukaryota</taxon>
        <taxon>Fungi</taxon>
        <taxon>Dikarya</taxon>
        <taxon>Ascomycota</taxon>
        <taxon>Pezizomycotina</taxon>
        <taxon>Sordariomycetes</taxon>
        <taxon>Xylariomycetidae</taxon>
        <taxon>Amphisphaeriales</taxon>
        <taxon>Sporocadaceae</taxon>
        <taxon>Pestalotiopsis</taxon>
    </lineage>
</organism>
<protein>
    <recommendedName>
        <fullName evidence="18">glucan endo-1,6-beta-glucosidase</fullName>
        <ecNumber evidence="18">3.2.1.75</ecNumber>
    </recommendedName>
    <alternativeName>
        <fullName evidence="20">Beta-1,6-glucanase B</fullName>
    </alternativeName>
    <alternativeName>
        <fullName evidence="19">Endo-1,6-beta-D-glucanase B</fullName>
    </alternativeName>
    <alternativeName>
        <fullName evidence="21">Endo-1,6-beta-glucanase B</fullName>
    </alternativeName>
</protein>
<comment type="subcellular location">
    <subcellularLocation>
        <location evidence="1">Secreted</location>
    </subcellularLocation>
</comment>
<dbReference type="InterPro" id="IPR001547">
    <property type="entry name" value="Glyco_hydro_5"/>
</dbReference>
<keyword evidence="4" id="KW-0719">Serine esterase</keyword>
<dbReference type="InterPro" id="IPR017853">
    <property type="entry name" value="GH"/>
</dbReference>
<dbReference type="GO" id="GO:0009986">
    <property type="term" value="C:cell surface"/>
    <property type="evidence" value="ECO:0007669"/>
    <property type="project" value="TreeGrafter"/>
</dbReference>
<dbReference type="InterPro" id="IPR050386">
    <property type="entry name" value="Glycosyl_hydrolase_5"/>
</dbReference>
<keyword evidence="14" id="KW-0961">Cell wall biogenesis/degradation</keyword>
<comment type="similarity">
    <text evidence="3">Belongs to the tannase family.</text>
</comment>
<evidence type="ECO:0000256" key="13">
    <source>
        <dbReference type="ARBA" id="ARBA00023295"/>
    </source>
</evidence>
<dbReference type="InterPro" id="IPR011118">
    <property type="entry name" value="Tannase/feruloyl_esterase"/>
</dbReference>
<sequence>MHHSALASALLAGTVAAWLPHDRDLQAFNQTARFEHLGKRFEPSLQEGINKIRGVNFGGWLICERWMMTNEWDNVMGCSGTESEFDCMQKNYPGDKRDAGNQRFETHWKTWINADSVQSAHDVGLNTIRIPIGYWSYTDIVDKDSEPFADGDKMLPYLDAVVQRAADLGMYVIMDLHGAPGGQQEDVFTGQNNAPAGFYNDYDFERAEEWVSWMTKRIHSNPAYSTVGMIEVLNEPVSMHDKDNRYPAPGQVPGLVQKYYPGALKAVRDVEALLNVPEDKKLHVQFMSSKWDSGNPRDNSDVASDKSTAYDDHNYIGFALGDNNGDQSALMRSACTDDRVVDGQDFAITGEWSMTSDVDPDDADFFKKFFTAQQQLYEKPGMSGWVYWTWKTELNDPRWTYSDATARKLVPTDAAGLEKNVYQDFPTAYDGIIAAAPALYWAGLAVGCSWYFFYMDLTEQLPRGCELNYLTSQAIGVCDGLDDGPTGRETLAFWYAYYVQRDPYSNITTLTHSQYVDSFRTLLKVFAASMEAAEPGLFDFANAGGKMITFHGLADPSITPGSTLHYYQRVNATVGNVTDFYRYYRVPGLGHCWGGNGGQPVALFDQLRLWVENGTAPIVSPVEIAWTSNSTRQEIICPYPQRAIYQQNCSVQETESYGCWFVNKDC</sequence>
<evidence type="ECO:0000256" key="17">
    <source>
        <dbReference type="ARBA" id="ARBA00037628"/>
    </source>
</evidence>
<dbReference type="RefSeq" id="XP_007836892.1">
    <property type="nucleotide sequence ID" value="XM_007838701.1"/>
</dbReference>
<dbReference type="FunCoup" id="W3WW07">
    <property type="interactions" value="59"/>
</dbReference>
<evidence type="ECO:0000256" key="15">
    <source>
        <dbReference type="ARBA" id="ARBA00023326"/>
    </source>
</evidence>
<evidence type="ECO:0000256" key="5">
    <source>
        <dbReference type="ARBA" id="ARBA00022525"/>
    </source>
</evidence>
<dbReference type="InParanoid" id="W3WW07"/>
<dbReference type="EC" id="3.2.1.75" evidence="18"/>
<dbReference type="GO" id="GO:0004338">
    <property type="term" value="F:glucan exo-1,3-beta-glucosidase activity"/>
    <property type="evidence" value="ECO:0007669"/>
    <property type="project" value="TreeGrafter"/>
</dbReference>
<dbReference type="Pfam" id="PF07519">
    <property type="entry name" value="Tannase"/>
    <property type="match status" value="1"/>
</dbReference>
<evidence type="ECO:0000256" key="8">
    <source>
        <dbReference type="ARBA" id="ARBA00022801"/>
    </source>
</evidence>
<gene>
    <name evidence="24" type="ORF">PFICI_10120</name>
</gene>
<accession>W3WW07</accession>
<comment type="catalytic activity">
    <reaction evidence="16">
        <text>Random hydrolysis of (1-&gt;6)-linkages in (1-&gt;6)-beta-D-glucans.</text>
        <dbReference type="EC" id="3.2.1.75"/>
    </reaction>
</comment>
<evidence type="ECO:0000256" key="20">
    <source>
        <dbReference type="ARBA" id="ARBA00042025"/>
    </source>
</evidence>
<dbReference type="GO" id="GO:0046872">
    <property type="term" value="F:metal ion binding"/>
    <property type="evidence" value="ECO:0007669"/>
    <property type="project" value="UniProtKB-KW"/>
</dbReference>
<evidence type="ECO:0000313" key="24">
    <source>
        <dbReference type="EMBL" id="ETS78058.1"/>
    </source>
</evidence>
<keyword evidence="12" id="KW-0119">Carbohydrate metabolism</keyword>
<dbReference type="Proteomes" id="UP000030651">
    <property type="component" value="Unassembled WGS sequence"/>
</dbReference>
<keyword evidence="7 22" id="KW-0732">Signal</keyword>
<evidence type="ECO:0000256" key="18">
    <source>
        <dbReference type="ARBA" id="ARBA00038935"/>
    </source>
</evidence>
<evidence type="ECO:0000256" key="4">
    <source>
        <dbReference type="ARBA" id="ARBA00022487"/>
    </source>
</evidence>
<keyword evidence="25" id="KW-1185">Reference proteome</keyword>
<name>W3WW07_PESFW</name>
<dbReference type="PANTHER" id="PTHR31297:SF39">
    <property type="entry name" value="GLUCAN ENDO-1,6-BETA-GLUCOSIDASE B"/>
    <property type="match status" value="1"/>
</dbReference>
<evidence type="ECO:0000259" key="23">
    <source>
        <dbReference type="Pfam" id="PF00150"/>
    </source>
</evidence>
<evidence type="ECO:0000256" key="19">
    <source>
        <dbReference type="ARBA" id="ARBA00041472"/>
    </source>
</evidence>
<evidence type="ECO:0000256" key="6">
    <source>
        <dbReference type="ARBA" id="ARBA00022723"/>
    </source>
</evidence>
<dbReference type="GO" id="GO:0005576">
    <property type="term" value="C:extracellular region"/>
    <property type="evidence" value="ECO:0007669"/>
    <property type="project" value="UniProtKB-SubCell"/>
</dbReference>
<dbReference type="GO" id="GO:0046557">
    <property type="term" value="F:glucan endo-1,6-beta-glucosidase activity"/>
    <property type="evidence" value="ECO:0007669"/>
    <property type="project" value="UniProtKB-EC"/>
</dbReference>
<evidence type="ECO:0000256" key="10">
    <source>
        <dbReference type="ARBA" id="ARBA00023157"/>
    </source>
</evidence>
<keyword evidence="8" id="KW-0378">Hydrolase</keyword>
<evidence type="ECO:0000256" key="21">
    <source>
        <dbReference type="ARBA" id="ARBA00043257"/>
    </source>
</evidence>
<evidence type="ECO:0000256" key="22">
    <source>
        <dbReference type="SAM" id="SignalP"/>
    </source>
</evidence>
<keyword evidence="11" id="KW-0325">Glycoprotein</keyword>
<keyword evidence="15" id="KW-0624">Polysaccharide degradation</keyword>
<dbReference type="Pfam" id="PF00150">
    <property type="entry name" value="Cellulase"/>
    <property type="match status" value="1"/>
</dbReference>
<dbReference type="eggNOG" id="ENOG502RBRB">
    <property type="taxonomic scope" value="Eukaryota"/>
</dbReference>
<comment type="function">
    <text evidence="17">Beta-glucanases participate in the metabolism of beta-glucan, the main structural component of the cell wall. Acts on lutean, pustulan and 1,6-oligo-beta-D-glucosides.</text>
</comment>
<evidence type="ECO:0000256" key="11">
    <source>
        <dbReference type="ARBA" id="ARBA00023180"/>
    </source>
</evidence>
<dbReference type="SUPFAM" id="SSF51445">
    <property type="entry name" value="(Trans)glycosidases"/>
    <property type="match status" value="1"/>
</dbReference>
<dbReference type="GO" id="GO:0030600">
    <property type="term" value="F:feruloyl esterase activity"/>
    <property type="evidence" value="ECO:0007669"/>
    <property type="project" value="UniProtKB-ARBA"/>
</dbReference>